<sequence length="63" mass="7414">MTLLLIVQLGEGMLRRKALDDLEIRKDRSENQIWVARFSDQSYPSDHMRVSQRGMETVMTFVN</sequence>
<comment type="caution">
    <text evidence="1">The sequence shown here is derived from an EMBL/GenBank/DDBJ whole genome shotgun (WGS) entry which is preliminary data.</text>
</comment>
<name>A0A9P7UAT5_9PEZI</name>
<reference evidence="1" key="1">
    <citation type="submission" date="2021-05" db="EMBL/GenBank/DDBJ databases">
        <title>Comparative genomics of three Colletotrichum scovillei strains and genetic complementation revealed genes involved fungal growth and virulence on chili pepper.</title>
        <authorList>
            <person name="Hsieh D.-K."/>
            <person name="Chuang S.-C."/>
            <person name="Chen C.-Y."/>
            <person name="Chao Y.-T."/>
            <person name="Lu M.-Y.J."/>
            <person name="Lee M.-H."/>
            <person name="Shih M.-C."/>
        </authorList>
    </citation>
    <scope>NUCLEOTIDE SEQUENCE</scope>
    <source>
        <strain evidence="1">Coll-153</strain>
    </source>
</reference>
<dbReference type="EMBL" id="JAESDN010000007">
    <property type="protein sequence ID" value="KAG7047738.1"/>
    <property type="molecule type" value="Genomic_DNA"/>
</dbReference>
<keyword evidence="2" id="KW-1185">Reference proteome</keyword>
<gene>
    <name evidence="1" type="ORF">JMJ77_011081</name>
</gene>
<proteinExistence type="predicted"/>
<accession>A0A9P7UAT5</accession>
<evidence type="ECO:0000313" key="1">
    <source>
        <dbReference type="EMBL" id="KAG7047738.1"/>
    </source>
</evidence>
<protein>
    <submittedName>
        <fullName evidence="1">Uncharacterized protein</fullName>
    </submittedName>
</protein>
<dbReference type="AlphaFoldDB" id="A0A9P7UAT5"/>
<evidence type="ECO:0000313" key="2">
    <source>
        <dbReference type="Proteomes" id="UP000699042"/>
    </source>
</evidence>
<dbReference type="Proteomes" id="UP000699042">
    <property type="component" value="Unassembled WGS sequence"/>
</dbReference>
<organism evidence="1 2">
    <name type="scientific">Colletotrichum scovillei</name>
    <dbReference type="NCBI Taxonomy" id="1209932"/>
    <lineage>
        <taxon>Eukaryota</taxon>
        <taxon>Fungi</taxon>
        <taxon>Dikarya</taxon>
        <taxon>Ascomycota</taxon>
        <taxon>Pezizomycotina</taxon>
        <taxon>Sordariomycetes</taxon>
        <taxon>Hypocreomycetidae</taxon>
        <taxon>Glomerellales</taxon>
        <taxon>Glomerellaceae</taxon>
        <taxon>Colletotrichum</taxon>
        <taxon>Colletotrichum acutatum species complex</taxon>
    </lineage>
</organism>